<dbReference type="Pfam" id="PF01394">
    <property type="entry name" value="Clathrin_propel"/>
    <property type="match status" value="1"/>
</dbReference>
<dbReference type="GO" id="GO:0005938">
    <property type="term" value="C:cell cortex"/>
    <property type="evidence" value="ECO:0007669"/>
    <property type="project" value="TreeGrafter"/>
</dbReference>
<sequence length="196" mass="21174">MTQPLPIKFQELLQLTSVGINVSSVSFNTLTMESDKFICVREKIADSAQVVIIDMNDPTNPIRRPISADSAIMNPASKVIALKGKAGNDANPNAPKNAANFQHRNEVENEGAPNERGRRVLEVDLAQHAGSGDRDLGLSLEYGGGFDPGENVRQALDAERLSDHQLPDRSASVLAAPDRNQCRVQPCSGSDAVVFR</sequence>
<dbReference type="AlphaFoldDB" id="A0A8D8RGH7"/>
<organism evidence="2">
    <name type="scientific">Cacopsylla melanoneura</name>
    <dbReference type="NCBI Taxonomy" id="428564"/>
    <lineage>
        <taxon>Eukaryota</taxon>
        <taxon>Metazoa</taxon>
        <taxon>Ecdysozoa</taxon>
        <taxon>Arthropoda</taxon>
        <taxon>Hexapoda</taxon>
        <taxon>Insecta</taxon>
        <taxon>Pterygota</taxon>
        <taxon>Neoptera</taxon>
        <taxon>Paraneoptera</taxon>
        <taxon>Hemiptera</taxon>
        <taxon>Sternorrhyncha</taxon>
        <taxon>Psylloidea</taxon>
        <taxon>Psyllidae</taxon>
        <taxon>Psyllinae</taxon>
        <taxon>Cacopsylla</taxon>
    </lineage>
</organism>
<proteinExistence type="predicted"/>
<dbReference type="SUPFAM" id="SSF50989">
    <property type="entry name" value="Clathrin heavy-chain terminal domain"/>
    <property type="match status" value="1"/>
</dbReference>
<dbReference type="GO" id="GO:0032051">
    <property type="term" value="F:clathrin light chain binding"/>
    <property type="evidence" value="ECO:0007669"/>
    <property type="project" value="TreeGrafter"/>
</dbReference>
<dbReference type="GO" id="GO:0005198">
    <property type="term" value="F:structural molecule activity"/>
    <property type="evidence" value="ECO:0007669"/>
    <property type="project" value="InterPro"/>
</dbReference>
<dbReference type="Gene3D" id="2.130.10.110">
    <property type="entry name" value="Clathrin heavy-chain terminal domain"/>
    <property type="match status" value="1"/>
</dbReference>
<dbReference type="GO" id="GO:0030132">
    <property type="term" value="C:clathrin coat of coated pit"/>
    <property type="evidence" value="ECO:0007669"/>
    <property type="project" value="InterPro"/>
</dbReference>
<dbReference type="GO" id="GO:0045334">
    <property type="term" value="C:clathrin-coated endocytic vesicle"/>
    <property type="evidence" value="ECO:0007669"/>
    <property type="project" value="TreeGrafter"/>
</dbReference>
<dbReference type="InterPro" id="IPR016025">
    <property type="entry name" value="Clathrin_H-chain_N"/>
</dbReference>
<protein>
    <submittedName>
        <fullName evidence="2">Clathrin heavy chain</fullName>
    </submittedName>
</protein>
<feature type="compositionally biased region" description="Basic and acidic residues" evidence="1">
    <location>
        <begin position="103"/>
        <end position="114"/>
    </location>
</feature>
<dbReference type="PANTHER" id="PTHR10292:SF1">
    <property type="entry name" value="CLATHRIN HEAVY CHAIN"/>
    <property type="match status" value="1"/>
</dbReference>
<reference evidence="2" key="1">
    <citation type="submission" date="2021-05" db="EMBL/GenBank/DDBJ databases">
        <authorList>
            <person name="Alioto T."/>
            <person name="Alioto T."/>
            <person name="Gomez Garrido J."/>
        </authorList>
    </citation>
    <scope>NUCLEOTIDE SEQUENCE</scope>
</reference>
<dbReference type="GO" id="GO:0071439">
    <property type="term" value="C:clathrin complex"/>
    <property type="evidence" value="ECO:0007669"/>
    <property type="project" value="TreeGrafter"/>
</dbReference>
<dbReference type="GO" id="GO:0030130">
    <property type="term" value="C:clathrin coat of trans-Golgi network vesicle"/>
    <property type="evidence" value="ECO:0007669"/>
    <property type="project" value="InterPro"/>
</dbReference>
<dbReference type="EMBL" id="HBUF01156653">
    <property type="protein sequence ID" value="CAG6649260.1"/>
    <property type="molecule type" value="Transcribed_RNA"/>
</dbReference>
<name>A0A8D8RGH7_9HEMI</name>
<accession>A0A8D8RGH7</accession>
<dbReference type="GO" id="GO:0006886">
    <property type="term" value="P:intracellular protein transport"/>
    <property type="evidence" value="ECO:0007669"/>
    <property type="project" value="InterPro"/>
</dbReference>
<dbReference type="GO" id="GO:0006898">
    <property type="term" value="P:receptor-mediated endocytosis"/>
    <property type="evidence" value="ECO:0007669"/>
    <property type="project" value="TreeGrafter"/>
</dbReference>
<feature type="region of interest" description="Disordered" evidence="1">
    <location>
        <begin position="86"/>
        <end position="114"/>
    </location>
</feature>
<dbReference type="InterPro" id="IPR022365">
    <property type="entry name" value="Clathrin_H-chain_propeller_rpt"/>
</dbReference>
<feature type="compositionally biased region" description="Low complexity" evidence="1">
    <location>
        <begin position="86"/>
        <end position="100"/>
    </location>
</feature>
<dbReference type="PANTHER" id="PTHR10292">
    <property type="entry name" value="CLATHRIN HEAVY CHAIN RELATED"/>
    <property type="match status" value="1"/>
</dbReference>
<evidence type="ECO:0000256" key="1">
    <source>
        <dbReference type="SAM" id="MobiDB-lite"/>
    </source>
</evidence>
<evidence type="ECO:0000313" key="2">
    <source>
        <dbReference type="EMBL" id="CAG6649260.1"/>
    </source>
</evidence>